<reference evidence="2 3" key="1">
    <citation type="submission" date="2023-08" db="EMBL/GenBank/DDBJ databases">
        <title>Black Yeasts Isolated from many extreme environments.</title>
        <authorList>
            <person name="Coleine C."/>
            <person name="Stajich J.E."/>
            <person name="Selbmann L."/>
        </authorList>
    </citation>
    <scope>NUCLEOTIDE SEQUENCE [LARGE SCALE GENOMIC DNA]</scope>
    <source>
        <strain evidence="2 3">CCFEE 536</strain>
    </source>
</reference>
<dbReference type="Proteomes" id="UP001357485">
    <property type="component" value="Unassembled WGS sequence"/>
</dbReference>
<keyword evidence="3" id="KW-1185">Reference proteome</keyword>
<feature type="compositionally biased region" description="Low complexity" evidence="1">
    <location>
        <begin position="96"/>
        <end position="114"/>
    </location>
</feature>
<evidence type="ECO:0000256" key="1">
    <source>
        <dbReference type="SAM" id="MobiDB-lite"/>
    </source>
</evidence>
<evidence type="ECO:0000313" key="2">
    <source>
        <dbReference type="EMBL" id="KAK5021827.1"/>
    </source>
</evidence>
<protein>
    <submittedName>
        <fullName evidence="2">Uncharacterized protein</fullName>
    </submittedName>
</protein>
<organism evidence="2 3">
    <name type="scientific">Cryomyces antarcticus</name>
    <dbReference type="NCBI Taxonomy" id="329879"/>
    <lineage>
        <taxon>Eukaryota</taxon>
        <taxon>Fungi</taxon>
        <taxon>Dikarya</taxon>
        <taxon>Ascomycota</taxon>
        <taxon>Pezizomycotina</taxon>
        <taxon>Dothideomycetes</taxon>
        <taxon>Dothideomycetes incertae sedis</taxon>
        <taxon>Cryomyces</taxon>
    </lineage>
</organism>
<evidence type="ECO:0000313" key="3">
    <source>
        <dbReference type="Proteomes" id="UP001357485"/>
    </source>
</evidence>
<gene>
    <name evidence="2" type="ORF">LTR16_012474</name>
</gene>
<feature type="non-terminal residue" evidence="2">
    <location>
        <position position="139"/>
    </location>
</feature>
<accession>A0ABR0ISY1</accession>
<comment type="caution">
    <text evidence="2">The sequence shown here is derived from an EMBL/GenBank/DDBJ whole genome shotgun (WGS) entry which is preliminary data.</text>
</comment>
<dbReference type="EMBL" id="JAVRRA010029138">
    <property type="protein sequence ID" value="KAK5021827.1"/>
    <property type="molecule type" value="Genomic_DNA"/>
</dbReference>
<sequence>MAETVRSELTELTSAFKRVHCVTFGTPPLSLLPLQKAASARHRKSLFFSFINEGDPVVRADKAFVRSLLSLYASPAPGSSCIGNLSASLIHPGSKQQQQQQLANPPNSSSHTNPPKNPSGATPPVWKVPEAKLSNAGRL</sequence>
<feature type="region of interest" description="Disordered" evidence="1">
    <location>
        <begin position="89"/>
        <end position="139"/>
    </location>
</feature>
<name>A0ABR0ISY1_9PEZI</name>
<proteinExistence type="predicted"/>